<dbReference type="Proteomes" id="UP000678393">
    <property type="component" value="Unassembled WGS sequence"/>
</dbReference>
<accession>A0A8S4A1A0</accession>
<evidence type="ECO:0000313" key="3">
    <source>
        <dbReference type="Proteomes" id="UP000678393"/>
    </source>
</evidence>
<dbReference type="AlphaFoldDB" id="A0A8S4A1A0"/>
<evidence type="ECO:0000313" key="2">
    <source>
        <dbReference type="EMBL" id="CAG5134100.1"/>
    </source>
</evidence>
<dbReference type="EMBL" id="CAJHNH020006780">
    <property type="protein sequence ID" value="CAG5134100.1"/>
    <property type="molecule type" value="Genomic_DNA"/>
</dbReference>
<gene>
    <name evidence="2" type="ORF">CUNI_LOCUS19658</name>
</gene>
<keyword evidence="3" id="KW-1185">Reference proteome</keyword>
<feature type="chain" id="PRO_5035938061" evidence="1">
    <location>
        <begin position="24"/>
        <end position="106"/>
    </location>
</feature>
<name>A0A8S4A1A0_9EUPU</name>
<reference evidence="2" key="1">
    <citation type="submission" date="2021-04" db="EMBL/GenBank/DDBJ databases">
        <authorList>
            <consortium name="Molecular Ecology Group"/>
        </authorList>
    </citation>
    <scope>NUCLEOTIDE SEQUENCE</scope>
</reference>
<protein>
    <submittedName>
        <fullName evidence="2">Uncharacterized protein</fullName>
    </submittedName>
</protein>
<keyword evidence="1" id="KW-0732">Signal</keyword>
<organism evidence="2 3">
    <name type="scientific">Candidula unifasciata</name>
    <dbReference type="NCBI Taxonomy" id="100452"/>
    <lineage>
        <taxon>Eukaryota</taxon>
        <taxon>Metazoa</taxon>
        <taxon>Spiralia</taxon>
        <taxon>Lophotrochozoa</taxon>
        <taxon>Mollusca</taxon>
        <taxon>Gastropoda</taxon>
        <taxon>Heterobranchia</taxon>
        <taxon>Euthyneura</taxon>
        <taxon>Panpulmonata</taxon>
        <taxon>Eupulmonata</taxon>
        <taxon>Stylommatophora</taxon>
        <taxon>Helicina</taxon>
        <taxon>Helicoidea</taxon>
        <taxon>Geomitridae</taxon>
        <taxon>Candidula</taxon>
    </lineage>
</organism>
<comment type="caution">
    <text evidence="2">The sequence shown here is derived from an EMBL/GenBank/DDBJ whole genome shotgun (WGS) entry which is preliminary data.</text>
</comment>
<evidence type="ECO:0000256" key="1">
    <source>
        <dbReference type="SAM" id="SignalP"/>
    </source>
</evidence>
<feature type="signal peptide" evidence="1">
    <location>
        <begin position="1"/>
        <end position="23"/>
    </location>
</feature>
<sequence>MDQAQLCIFVVLTFSCLTRLVTPIPMVTVAKLDYDTKLPVPITEDVFDLKDEKDLYDPTSVLLTRFRRNLAQWMTGSQHFNQGNNRRFAHRQRFNSRHVSGQVVDA</sequence>
<proteinExistence type="predicted"/>